<evidence type="ECO:0000313" key="3">
    <source>
        <dbReference type="Proteomes" id="UP000187429"/>
    </source>
</evidence>
<feature type="compositionally biased region" description="Polar residues" evidence="1">
    <location>
        <begin position="180"/>
        <end position="189"/>
    </location>
</feature>
<feature type="region of interest" description="Disordered" evidence="1">
    <location>
        <begin position="164"/>
        <end position="189"/>
    </location>
</feature>
<proteinExistence type="predicted"/>
<dbReference type="AlphaFoldDB" id="A0A1R1YB49"/>
<name>A0A1R1YB49_9FUNG</name>
<organism evidence="2 3">
    <name type="scientific">Smittium culicis</name>
    <dbReference type="NCBI Taxonomy" id="133412"/>
    <lineage>
        <taxon>Eukaryota</taxon>
        <taxon>Fungi</taxon>
        <taxon>Fungi incertae sedis</taxon>
        <taxon>Zoopagomycota</taxon>
        <taxon>Kickxellomycotina</taxon>
        <taxon>Harpellomycetes</taxon>
        <taxon>Harpellales</taxon>
        <taxon>Legeriomycetaceae</taxon>
        <taxon>Smittium</taxon>
    </lineage>
</organism>
<dbReference type="EMBL" id="LSSM01001894">
    <property type="protein sequence ID" value="OMJ24123.1"/>
    <property type="molecule type" value="Genomic_DNA"/>
</dbReference>
<feature type="compositionally biased region" description="Basic and acidic residues" evidence="1">
    <location>
        <begin position="283"/>
        <end position="292"/>
    </location>
</feature>
<feature type="compositionally biased region" description="Basic residues" evidence="1">
    <location>
        <begin position="164"/>
        <end position="178"/>
    </location>
</feature>
<protein>
    <submittedName>
        <fullName evidence="2">Uncharacterized protein</fullName>
    </submittedName>
</protein>
<reference evidence="3" key="1">
    <citation type="submission" date="2017-01" db="EMBL/GenBank/DDBJ databases">
        <authorList>
            <person name="Wang Y."/>
            <person name="White M."/>
            <person name="Kvist S."/>
            <person name="Moncalvo J.-M."/>
        </authorList>
    </citation>
    <scope>NUCLEOTIDE SEQUENCE [LARGE SCALE GENOMIC DNA]</scope>
    <source>
        <strain evidence="3">ID-206-W2</strain>
    </source>
</reference>
<comment type="caution">
    <text evidence="2">The sequence shown here is derived from an EMBL/GenBank/DDBJ whole genome shotgun (WGS) entry which is preliminary data.</text>
</comment>
<dbReference type="Proteomes" id="UP000187429">
    <property type="component" value="Unassembled WGS sequence"/>
</dbReference>
<keyword evidence="3" id="KW-1185">Reference proteome</keyword>
<evidence type="ECO:0000313" key="2">
    <source>
        <dbReference type="EMBL" id="OMJ24123.1"/>
    </source>
</evidence>
<gene>
    <name evidence="2" type="ORF">AYI69_g4742</name>
</gene>
<evidence type="ECO:0000256" key="1">
    <source>
        <dbReference type="SAM" id="MobiDB-lite"/>
    </source>
</evidence>
<accession>A0A1R1YB49</accession>
<feature type="compositionally biased region" description="Polar residues" evidence="1">
    <location>
        <begin position="248"/>
        <end position="259"/>
    </location>
</feature>
<sequence length="730" mass="82644">MPLTDLDVYPELIEALPSIEDDFFRTPLTEEERKETIQSFLRSSSMNYHPPPLNDSASSAMKKVDAYIHGIQIALAQATRPIDYYVHRITQDNLQANSEDPHILSANTTRVLLANIAATVTQGRLDNLHKGIELPVIPQQLIEPETKPLMDQEKLEALIASKKPEKRPRVRKPFRGRQKYGTQNSTGSKIAQKINHGSCNYARHKNWNCKARIPRRTKKAILLSKAAFIKILERFDEESAATPKETSDGATTTETSSKTAQEENGSRRTHIPDNRSGITIDQESDRGSEDTRSGILQQSVHKGPQKGSFEITEDWENDSEEPSEFHRQGASNFNCITLWTPHFTPTLRTEKYMFVEEECMDIDGDIDRAGNSESTILGHSTDIMEWPPIPPRDTRARIFYGFERLFMGNSCGIQILIRIMESSGCTDGHQLQRIFKMLYALRLKSFIGRSVLVYSENTTTMAYFRKFGGKTSIQLLMIYGMNLETLFRYEYTLKIHEIPSVMNPADDKSRLTSQTECSISEQAFLELSKLYITHDMEFFASRENKKINRNGTTLTVAIHKPNIASYTEISEGTTNNNADYSSVENCSMVPRSTEVINSPAITTTSNNGSARSKKRKISAAEQQELVSHGMENQQCILKAQGLSDTAVDIIISNQRAVKRRSRYHSIQQQFLDWHLSNNNTTEIQANIIVNFLAHIFTTKKLSTNTFRVYKSATFNLVADSKSMENSPCMS</sequence>
<feature type="region of interest" description="Disordered" evidence="1">
    <location>
        <begin position="238"/>
        <end position="308"/>
    </location>
</feature>
<dbReference type="OrthoDB" id="7477527at2759"/>
<feature type="compositionally biased region" description="Basic and acidic residues" evidence="1">
    <location>
        <begin position="260"/>
        <end position="273"/>
    </location>
</feature>